<dbReference type="GO" id="GO:0005576">
    <property type="term" value="C:extracellular region"/>
    <property type="evidence" value="ECO:0007669"/>
    <property type="project" value="UniProtKB-SubCell"/>
</dbReference>
<dbReference type="AlphaFoldDB" id="A0A5F8G595"/>
<dbReference type="STRING" id="13616.ENSMODP00000042625"/>
<dbReference type="SUPFAM" id="SSF54076">
    <property type="entry name" value="RNase A-like"/>
    <property type="match status" value="1"/>
</dbReference>
<reference evidence="18" key="2">
    <citation type="submission" date="2025-08" db="UniProtKB">
        <authorList>
            <consortium name="Ensembl"/>
        </authorList>
    </citation>
    <scope>IDENTIFICATION</scope>
</reference>
<evidence type="ECO:0000256" key="12">
    <source>
        <dbReference type="ARBA" id="ARBA00023157"/>
    </source>
</evidence>
<keyword evidence="8 16" id="KW-0732">Signal</keyword>
<evidence type="ECO:0000256" key="13">
    <source>
        <dbReference type="ARBA" id="ARBA00023180"/>
    </source>
</evidence>
<dbReference type="FunFam" id="3.10.130.10:FF:000001">
    <property type="entry name" value="Ribonuclease pancreatic"/>
    <property type="match status" value="1"/>
</dbReference>
<reference evidence="18" key="3">
    <citation type="submission" date="2025-09" db="UniProtKB">
        <authorList>
            <consortium name="Ensembl"/>
        </authorList>
    </citation>
    <scope>IDENTIFICATION</scope>
</reference>
<keyword evidence="6" id="KW-0929">Antimicrobial</keyword>
<evidence type="ECO:0000259" key="17">
    <source>
        <dbReference type="SMART" id="SM00092"/>
    </source>
</evidence>
<feature type="domain" description="Ribonuclease A-domain" evidence="17">
    <location>
        <begin position="16"/>
        <end position="147"/>
    </location>
</feature>
<evidence type="ECO:0000256" key="4">
    <source>
        <dbReference type="ARBA" id="ARBA00005600"/>
    </source>
</evidence>
<dbReference type="Proteomes" id="UP000002280">
    <property type="component" value="Chromosome 1"/>
</dbReference>
<dbReference type="InterPro" id="IPR036816">
    <property type="entry name" value="RNaseA-like_dom_sf"/>
</dbReference>
<evidence type="ECO:0000256" key="15">
    <source>
        <dbReference type="ARBA" id="ARBA00038824"/>
    </source>
</evidence>
<dbReference type="Bgee" id="ENSMODG00000050142">
    <property type="expression patterns" value="Expressed in blood and 18 other cell types or tissues"/>
</dbReference>
<keyword evidence="12" id="KW-1015">Disulfide bond</keyword>
<dbReference type="PANTHER" id="PTHR11437:SF4">
    <property type="entry name" value="RIBONUCLEASE K6"/>
    <property type="match status" value="1"/>
</dbReference>
<dbReference type="InterPro" id="IPR023412">
    <property type="entry name" value="RNaseA_domain"/>
</dbReference>
<reference evidence="18 19" key="1">
    <citation type="journal article" date="2007" name="Nature">
        <title>Genome of the marsupial Monodelphis domestica reveals innovation in non-coding sequences.</title>
        <authorList>
            <person name="Mikkelsen T.S."/>
            <person name="Wakefield M.J."/>
            <person name="Aken B."/>
            <person name="Amemiya C.T."/>
            <person name="Chang J.L."/>
            <person name="Duke S."/>
            <person name="Garber M."/>
            <person name="Gentles A.J."/>
            <person name="Goodstadt L."/>
            <person name="Heger A."/>
            <person name="Jurka J."/>
            <person name="Kamal M."/>
            <person name="Mauceli E."/>
            <person name="Searle S.M."/>
            <person name="Sharpe T."/>
            <person name="Baker M.L."/>
            <person name="Batzer M.A."/>
            <person name="Benos P.V."/>
            <person name="Belov K."/>
            <person name="Clamp M."/>
            <person name="Cook A."/>
            <person name="Cuff J."/>
            <person name="Das R."/>
            <person name="Davidow L."/>
            <person name="Deakin J.E."/>
            <person name="Fazzari M.J."/>
            <person name="Glass J.L."/>
            <person name="Grabherr M."/>
            <person name="Greally J.M."/>
            <person name="Gu W."/>
            <person name="Hore T.A."/>
            <person name="Huttley G.A."/>
            <person name="Kleber M."/>
            <person name="Jirtle R.L."/>
            <person name="Koina E."/>
            <person name="Lee J.T."/>
            <person name="Mahony S."/>
            <person name="Marra M.A."/>
            <person name="Miller R.D."/>
            <person name="Nicholls R.D."/>
            <person name="Oda M."/>
            <person name="Papenfuss A.T."/>
            <person name="Parra Z.E."/>
            <person name="Pollock D.D."/>
            <person name="Ray D.A."/>
            <person name="Schein J.E."/>
            <person name="Speed T.P."/>
            <person name="Thompson K."/>
            <person name="VandeBerg J.L."/>
            <person name="Wade C.M."/>
            <person name="Walker J.A."/>
            <person name="Waters P.D."/>
            <person name="Webber C."/>
            <person name="Weidman J.R."/>
            <person name="Xie X."/>
            <person name="Zody M.C."/>
            <person name="Baldwin J."/>
            <person name="Abdouelleil A."/>
            <person name="Abdulkadir J."/>
            <person name="Abebe A."/>
            <person name="Abera B."/>
            <person name="Abreu J."/>
            <person name="Acer S.C."/>
            <person name="Aftuck L."/>
            <person name="Alexander A."/>
            <person name="An P."/>
            <person name="Anderson E."/>
            <person name="Anderson S."/>
            <person name="Arachi H."/>
            <person name="Azer M."/>
            <person name="Bachantsang P."/>
            <person name="Barry A."/>
            <person name="Bayul T."/>
            <person name="Berlin A."/>
            <person name="Bessette D."/>
            <person name="Bloom T."/>
            <person name="Bloom T."/>
            <person name="Boguslavskiy L."/>
            <person name="Bonnet C."/>
            <person name="Boukhgalter B."/>
            <person name="Bourzgui I."/>
            <person name="Brown A."/>
            <person name="Cahill P."/>
            <person name="Channer S."/>
            <person name="Cheshatsang Y."/>
            <person name="Chuda L."/>
            <person name="Citroen M."/>
            <person name="Collymore A."/>
            <person name="Cooke P."/>
            <person name="Costello M."/>
            <person name="D'Aco K."/>
            <person name="Daza R."/>
            <person name="De Haan G."/>
            <person name="DeGray S."/>
            <person name="DeMaso C."/>
            <person name="Dhargay N."/>
            <person name="Dooley K."/>
            <person name="Dooley E."/>
            <person name="Doricent M."/>
            <person name="Dorje P."/>
            <person name="Dorjee K."/>
            <person name="Dupes A."/>
            <person name="Elong R."/>
            <person name="Falk J."/>
            <person name="Farina A."/>
            <person name="Faro S."/>
            <person name="Ferguson D."/>
            <person name="Fisher S."/>
            <person name="Foley C.D."/>
            <person name="Franke A."/>
            <person name="Friedrich D."/>
            <person name="Gadbois L."/>
            <person name="Gearin G."/>
            <person name="Gearin C.R."/>
            <person name="Giannoukos G."/>
            <person name="Goode T."/>
            <person name="Graham J."/>
            <person name="Grandbois E."/>
            <person name="Grewal S."/>
            <person name="Gyaltsen K."/>
            <person name="Hafez N."/>
            <person name="Hagos B."/>
            <person name="Hall J."/>
            <person name="Henson C."/>
            <person name="Hollinger A."/>
            <person name="Honan T."/>
            <person name="Huard M.D."/>
            <person name="Hughes L."/>
            <person name="Hurhula B."/>
            <person name="Husby M.E."/>
            <person name="Kamat A."/>
            <person name="Kanga B."/>
            <person name="Kashin S."/>
            <person name="Khazanovich D."/>
            <person name="Kisner P."/>
            <person name="Lance K."/>
            <person name="Lara M."/>
            <person name="Lee W."/>
            <person name="Lennon N."/>
            <person name="Letendre F."/>
            <person name="LeVine R."/>
            <person name="Lipovsky A."/>
            <person name="Liu X."/>
            <person name="Liu J."/>
            <person name="Liu S."/>
            <person name="Lokyitsang T."/>
            <person name="Lokyitsang Y."/>
            <person name="Lubonja R."/>
            <person name="Lui A."/>
            <person name="MacDonald P."/>
            <person name="Magnisalis V."/>
            <person name="Maru K."/>
            <person name="Matthews C."/>
            <person name="McCusker W."/>
            <person name="McDonough S."/>
            <person name="Mehta T."/>
            <person name="Meldrim J."/>
            <person name="Meneus L."/>
            <person name="Mihai O."/>
            <person name="Mihalev A."/>
            <person name="Mihova T."/>
            <person name="Mittelman R."/>
            <person name="Mlenga V."/>
            <person name="Montmayeur A."/>
            <person name="Mulrain L."/>
            <person name="Navidi A."/>
            <person name="Naylor J."/>
            <person name="Negash T."/>
            <person name="Nguyen T."/>
            <person name="Nguyen N."/>
            <person name="Nicol R."/>
            <person name="Norbu C."/>
            <person name="Norbu N."/>
            <person name="Novod N."/>
            <person name="O'Neill B."/>
            <person name="Osman S."/>
            <person name="Markiewicz E."/>
            <person name="Oyono O.L."/>
            <person name="Patti C."/>
            <person name="Phunkhang P."/>
            <person name="Pierre F."/>
            <person name="Priest M."/>
            <person name="Raghuraman S."/>
            <person name="Rege F."/>
            <person name="Reyes R."/>
            <person name="Rise C."/>
            <person name="Rogov P."/>
            <person name="Ross K."/>
            <person name="Ryan E."/>
            <person name="Settipalli S."/>
            <person name="Shea T."/>
            <person name="Sherpa N."/>
            <person name="Shi L."/>
            <person name="Shih D."/>
            <person name="Sparrow T."/>
            <person name="Spaulding J."/>
            <person name="Stalker J."/>
            <person name="Stange-Thomann N."/>
            <person name="Stavropoulos S."/>
            <person name="Stone C."/>
            <person name="Strader C."/>
            <person name="Tesfaye S."/>
            <person name="Thomson T."/>
            <person name="Thoulutsang Y."/>
            <person name="Thoulutsang D."/>
            <person name="Topham K."/>
            <person name="Topping I."/>
            <person name="Tsamla T."/>
            <person name="Vassiliev H."/>
            <person name="Vo A."/>
            <person name="Wangchuk T."/>
            <person name="Wangdi T."/>
            <person name="Weiand M."/>
            <person name="Wilkinson J."/>
            <person name="Wilson A."/>
            <person name="Yadav S."/>
            <person name="Young G."/>
            <person name="Yu Q."/>
            <person name="Zembek L."/>
            <person name="Zhong D."/>
            <person name="Zimmer A."/>
            <person name="Zwirko Z."/>
            <person name="Jaffe D.B."/>
            <person name="Alvarez P."/>
            <person name="Brockman W."/>
            <person name="Butler J."/>
            <person name="Chin C."/>
            <person name="Gnerre S."/>
            <person name="MacCallum I."/>
            <person name="Graves J.A."/>
            <person name="Ponting C.P."/>
            <person name="Breen M."/>
            <person name="Samollow P.B."/>
            <person name="Lander E.S."/>
            <person name="Lindblad-Toh K."/>
        </authorList>
    </citation>
    <scope>NUCLEOTIDE SEQUENCE [LARGE SCALE GENOMIC DNA]</scope>
</reference>
<keyword evidence="9 16" id="KW-0255">Endonuclease</keyword>
<name>A0A5F8G595_MONDO</name>
<proteinExistence type="inferred from homology"/>
<evidence type="ECO:0000256" key="11">
    <source>
        <dbReference type="ARBA" id="ARBA00023022"/>
    </source>
</evidence>
<sequence>MGKVFIVFYFYVIVDSMFSSQWFNKQHVQHPKTKASNDDIYCNNEMRQINNYTHRCKSFNTFLDYMLEDIINACFTPNITCKNLQKNCHKSTLKVPITNCVLTSDHYPNCRYHGISKMAFFVIACNPPLLADHSKSKLLPVHLDSSTEGPGPILLSS</sequence>
<keyword evidence="7 16" id="KW-0540">Nuclease</keyword>
<comment type="similarity">
    <text evidence="4 16">Belongs to the pancreatic ribonuclease family.</text>
</comment>
<evidence type="ECO:0000313" key="18">
    <source>
        <dbReference type="Ensembl" id="ENSMODP00000042625.1"/>
    </source>
</evidence>
<keyword evidence="10 16" id="KW-0378">Hydrolase</keyword>
<dbReference type="CDD" id="cd06265">
    <property type="entry name" value="RNase_A_canonical"/>
    <property type="match status" value="1"/>
</dbReference>
<dbReference type="OMA" id="PRCTIAM"/>
<evidence type="ECO:0000256" key="10">
    <source>
        <dbReference type="ARBA" id="ARBA00022801"/>
    </source>
</evidence>
<keyword evidence="14" id="KW-0458">Lysosome</keyword>
<evidence type="ECO:0000313" key="19">
    <source>
        <dbReference type="Proteomes" id="UP000002280"/>
    </source>
</evidence>
<dbReference type="GeneTree" id="ENSGT00940000163695"/>
<evidence type="ECO:0000256" key="8">
    <source>
        <dbReference type="ARBA" id="ARBA00022729"/>
    </source>
</evidence>
<keyword evidence="11" id="KW-0044">Antibiotic</keyword>
<dbReference type="PROSITE" id="PS00127">
    <property type="entry name" value="RNASE_PANCREATIC"/>
    <property type="match status" value="1"/>
</dbReference>
<comment type="subunit">
    <text evidence="15">Interacts (via N-terminus) with bacterial lipopolysaccharide (LPS).</text>
</comment>
<dbReference type="GO" id="GO:0016787">
    <property type="term" value="F:hydrolase activity"/>
    <property type="evidence" value="ECO:0007669"/>
    <property type="project" value="UniProtKB-KW"/>
</dbReference>
<dbReference type="GO" id="GO:0005764">
    <property type="term" value="C:lysosome"/>
    <property type="evidence" value="ECO:0007669"/>
    <property type="project" value="UniProtKB-SubCell"/>
</dbReference>
<dbReference type="GO" id="GO:0004519">
    <property type="term" value="F:endonuclease activity"/>
    <property type="evidence" value="ECO:0007669"/>
    <property type="project" value="UniProtKB-KW"/>
</dbReference>
<evidence type="ECO:0000256" key="2">
    <source>
        <dbReference type="ARBA" id="ARBA00004463"/>
    </source>
</evidence>
<evidence type="ECO:0000256" key="5">
    <source>
        <dbReference type="ARBA" id="ARBA00022525"/>
    </source>
</evidence>
<comment type="subcellular location">
    <subcellularLocation>
        <location evidence="2">Cytoplasmic granule</location>
    </subcellularLocation>
    <subcellularLocation>
        <location evidence="1">Lysosome</location>
    </subcellularLocation>
    <subcellularLocation>
        <location evidence="3">Secreted</location>
    </subcellularLocation>
</comment>
<dbReference type="InterPro" id="IPR023411">
    <property type="entry name" value="RNaseA_AS"/>
</dbReference>
<evidence type="ECO:0000256" key="3">
    <source>
        <dbReference type="ARBA" id="ARBA00004613"/>
    </source>
</evidence>
<protein>
    <recommendedName>
        <fullName evidence="17">Ribonuclease A-domain domain-containing protein</fullName>
    </recommendedName>
</protein>
<keyword evidence="13" id="KW-0325">Glycoprotein</keyword>
<dbReference type="InterPro" id="IPR001427">
    <property type="entry name" value="RNaseA"/>
</dbReference>
<dbReference type="GO" id="GO:0050830">
    <property type="term" value="P:defense response to Gram-positive bacterium"/>
    <property type="evidence" value="ECO:0000318"/>
    <property type="project" value="GO_Central"/>
</dbReference>
<dbReference type="Gene3D" id="3.10.130.10">
    <property type="entry name" value="Ribonuclease A-like domain"/>
    <property type="match status" value="1"/>
</dbReference>
<dbReference type="Ensembl" id="ENSMODT00000060752.1">
    <property type="protein sequence ID" value="ENSMODP00000042625.1"/>
    <property type="gene ID" value="ENSMODG00000050142.1"/>
</dbReference>
<evidence type="ECO:0000256" key="7">
    <source>
        <dbReference type="ARBA" id="ARBA00022722"/>
    </source>
</evidence>
<evidence type="ECO:0000256" key="6">
    <source>
        <dbReference type="ARBA" id="ARBA00022529"/>
    </source>
</evidence>
<organism evidence="18 19">
    <name type="scientific">Monodelphis domestica</name>
    <name type="common">Gray short-tailed opossum</name>
    <dbReference type="NCBI Taxonomy" id="13616"/>
    <lineage>
        <taxon>Eukaryota</taxon>
        <taxon>Metazoa</taxon>
        <taxon>Chordata</taxon>
        <taxon>Craniata</taxon>
        <taxon>Vertebrata</taxon>
        <taxon>Euteleostomi</taxon>
        <taxon>Mammalia</taxon>
        <taxon>Metatheria</taxon>
        <taxon>Didelphimorphia</taxon>
        <taxon>Didelphidae</taxon>
        <taxon>Monodelphis</taxon>
    </lineage>
</organism>
<dbReference type="GO" id="GO:0003676">
    <property type="term" value="F:nucleic acid binding"/>
    <property type="evidence" value="ECO:0007669"/>
    <property type="project" value="InterPro"/>
</dbReference>
<feature type="chain" id="PRO_5023969421" description="Ribonuclease A-domain domain-containing protein" evidence="16">
    <location>
        <begin position="17"/>
        <end position="157"/>
    </location>
</feature>
<dbReference type="GO" id="GO:0004540">
    <property type="term" value="F:RNA nuclease activity"/>
    <property type="evidence" value="ECO:0000318"/>
    <property type="project" value="GO_Central"/>
</dbReference>
<accession>A0A5F8G595</accession>
<dbReference type="PRINTS" id="PR00794">
    <property type="entry name" value="RIBONUCLEASE"/>
</dbReference>
<dbReference type="PANTHER" id="PTHR11437">
    <property type="entry name" value="RIBONUCLEASE"/>
    <property type="match status" value="1"/>
</dbReference>
<dbReference type="InParanoid" id="A0A5F8G595"/>
<evidence type="ECO:0000256" key="14">
    <source>
        <dbReference type="ARBA" id="ARBA00023228"/>
    </source>
</evidence>
<evidence type="ECO:0000256" key="16">
    <source>
        <dbReference type="RuleBase" id="RU000651"/>
    </source>
</evidence>
<dbReference type="Pfam" id="PF00074">
    <property type="entry name" value="RnaseA"/>
    <property type="match status" value="1"/>
</dbReference>
<keyword evidence="5" id="KW-0964">Secreted</keyword>
<evidence type="ECO:0000256" key="1">
    <source>
        <dbReference type="ARBA" id="ARBA00004371"/>
    </source>
</evidence>
<keyword evidence="19" id="KW-1185">Reference proteome</keyword>
<feature type="signal peptide" evidence="16">
    <location>
        <begin position="1"/>
        <end position="16"/>
    </location>
</feature>
<dbReference type="SMART" id="SM00092">
    <property type="entry name" value="RNAse_Pc"/>
    <property type="match status" value="1"/>
</dbReference>
<evidence type="ECO:0000256" key="9">
    <source>
        <dbReference type="ARBA" id="ARBA00022759"/>
    </source>
</evidence>